<dbReference type="PANTHER" id="PTHR33236:SF4">
    <property type="entry name" value="CUB DOMAIN-CONTAINING PROTEIN"/>
    <property type="match status" value="1"/>
</dbReference>
<dbReference type="AlphaFoldDB" id="A0AAV1K499"/>
<sequence>MREKQWTIRTFNFATNGRHLASQEYRACIRRNTGFCTIRYTPCDSRSFRIGPGGIGAEEISAEPVQNDEMMPVNDQIQEEEGSGAEPQIIDPTPAPSIMNRIWSFIWPSWIWGQSRAWSWGRWSPYIQNYGEDVFPYYGYGNYGKGLSGYGRQKCTDRVTISCENEYFVTGSVYTPGVCDPHHCGNSFCPGGSQDCHVESSISPFAISMHFGPPTVKENPEDNIGMCLRYNQIPCNS</sequence>
<comment type="caution">
    <text evidence="2">The sequence shown here is derived from an EMBL/GenBank/DDBJ whole genome shotgun (WGS) entry which is preliminary data.</text>
</comment>
<gene>
    <name evidence="2" type="ORF">LNINA_LOCUS14322</name>
</gene>
<dbReference type="PANTHER" id="PTHR33236">
    <property type="entry name" value="INTRAFLAGELLAR TRANSPORT PROTEIN 122 FAMILY PROTEIN-RELATED"/>
    <property type="match status" value="1"/>
</dbReference>
<organism evidence="2 3">
    <name type="scientific">Leptosia nina</name>
    <dbReference type="NCBI Taxonomy" id="320188"/>
    <lineage>
        <taxon>Eukaryota</taxon>
        <taxon>Metazoa</taxon>
        <taxon>Ecdysozoa</taxon>
        <taxon>Arthropoda</taxon>
        <taxon>Hexapoda</taxon>
        <taxon>Insecta</taxon>
        <taxon>Pterygota</taxon>
        <taxon>Neoptera</taxon>
        <taxon>Endopterygota</taxon>
        <taxon>Lepidoptera</taxon>
        <taxon>Glossata</taxon>
        <taxon>Ditrysia</taxon>
        <taxon>Papilionoidea</taxon>
        <taxon>Pieridae</taxon>
        <taxon>Pierinae</taxon>
        <taxon>Leptosia</taxon>
    </lineage>
</organism>
<dbReference type="InterPro" id="IPR058698">
    <property type="entry name" value="CUB_metazoa"/>
</dbReference>
<dbReference type="Proteomes" id="UP001497472">
    <property type="component" value="Unassembled WGS sequence"/>
</dbReference>
<evidence type="ECO:0000259" key="1">
    <source>
        <dbReference type="Pfam" id="PF26080"/>
    </source>
</evidence>
<dbReference type="EMBL" id="CAVLEF010000280">
    <property type="protein sequence ID" value="CAK1555509.1"/>
    <property type="molecule type" value="Genomic_DNA"/>
</dbReference>
<proteinExistence type="predicted"/>
<reference evidence="2 3" key="1">
    <citation type="submission" date="2023-11" db="EMBL/GenBank/DDBJ databases">
        <authorList>
            <person name="Okamura Y."/>
        </authorList>
    </citation>
    <scope>NUCLEOTIDE SEQUENCE [LARGE SCALE GENOMIC DNA]</scope>
</reference>
<evidence type="ECO:0000313" key="3">
    <source>
        <dbReference type="Proteomes" id="UP001497472"/>
    </source>
</evidence>
<name>A0AAV1K499_9NEOP</name>
<accession>A0AAV1K499</accession>
<evidence type="ECO:0000313" key="2">
    <source>
        <dbReference type="EMBL" id="CAK1555509.1"/>
    </source>
</evidence>
<feature type="domain" description="CUB" evidence="1">
    <location>
        <begin position="7"/>
        <end position="232"/>
    </location>
</feature>
<keyword evidence="3" id="KW-1185">Reference proteome</keyword>
<dbReference type="Pfam" id="PF26080">
    <property type="entry name" value="CUB_animal"/>
    <property type="match status" value="1"/>
</dbReference>
<protein>
    <recommendedName>
        <fullName evidence="1">CUB domain-containing protein</fullName>
    </recommendedName>
</protein>